<evidence type="ECO:0000313" key="7">
    <source>
        <dbReference type="Proteomes" id="UP001157160"/>
    </source>
</evidence>
<keyword evidence="3" id="KW-0804">Transcription</keyword>
<feature type="DNA-binding region" description="H-T-H motif" evidence="4">
    <location>
        <begin position="26"/>
        <end position="45"/>
    </location>
</feature>
<sequence>MSNERRSQIITAARELLAINPRDTLAVRSVAERAGIGKSTLRHYFPTQQELREAVLASSFGSSLSDLRIADRSVPAGERLRECLEQLIPPMHAEAGTVDGWLDVLTATFGSTGSGEARLAWASHVLHARTRVTSWLTTLAEEGAVAGERAGFQAQYLLTFMDGLAISRILPVAHLEPHVEDALFQSAIDAVLLKHRD</sequence>
<dbReference type="GO" id="GO:0000976">
    <property type="term" value="F:transcription cis-regulatory region binding"/>
    <property type="evidence" value="ECO:0007669"/>
    <property type="project" value="TreeGrafter"/>
</dbReference>
<evidence type="ECO:0000256" key="2">
    <source>
        <dbReference type="ARBA" id="ARBA00023125"/>
    </source>
</evidence>
<dbReference type="PROSITE" id="PS50977">
    <property type="entry name" value="HTH_TETR_2"/>
    <property type="match status" value="1"/>
</dbReference>
<dbReference type="Pfam" id="PF00440">
    <property type="entry name" value="TetR_N"/>
    <property type="match status" value="1"/>
</dbReference>
<keyword evidence="2 4" id="KW-0238">DNA-binding</keyword>
<evidence type="ECO:0000259" key="5">
    <source>
        <dbReference type="PROSITE" id="PS50977"/>
    </source>
</evidence>
<keyword evidence="1" id="KW-0805">Transcription regulation</keyword>
<dbReference type="InterPro" id="IPR001647">
    <property type="entry name" value="HTH_TetR"/>
</dbReference>
<comment type="caution">
    <text evidence="6">The sequence shown here is derived from an EMBL/GenBank/DDBJ whole genome shotgun (WGS) entry which is preliminary data.</text>
</comment>
<dbReference type="SUPFAM" id="SSF46689">
    <property type="entry name" value="Homeodomain-like"/>
    <property type="match status" value="1"/>
</dbReference>
<dbReference type="PANTHER" id="PTHR30055:SF234">
    <property type="entry name" value="HTH-TYPE TRANSCRIPTIONAL REGULATOR BETI"/>
    <property type="match status" value="1"/>
</dbReference>
<gene>
    <name evidence="6" type="ORF">GCM10025874_21200</name>
</gene>
<keyword evidence="7" id="KW-1185">Reference proteome</keyword>
<protein>
    <recommendedName>
        <fullName evidence="5">HTH tetR-type domain-containing protein</fullName>
    </recommendedName>
</protein>
<accession>A0AA37UUN5</accession>
<dbReference type="PANTHER" id="PTHR30055">
    <property type="entry name" value="HTH-TYPE TRANSCRIPTIONAL REGULATOR RUTR"/>
    <property type="match status" value="1"/>
</dbReference>
<evidence type="ECO:0000313" key="6">
    <source>
        <dbReference type="EMBL" id="GMA28867.1"/>
    </source>
</evidence>
<reference evidence="6 7" key="1">
    <citation type="journal article" date="2014" name="Int. J. Syst. Evol. Microbiol.">
        <title>Complete genome sequence of Corynebacterium casei LMG S-19264T (=DSM 44701T), isolated from a smear-ripened cheese.</title>
        <authorList>
            <consortium name="US DOE Joint Genome Institute (JGI-PGF)"/>
            <person name="Walter F."/>
            <person name="Albersmeier A."/>
            <person name="Kalinowski J."/>
            <person name="Ruckert C."/>
        </authorList>
    </citation>
    <scope>NUCLEOTIDE SEQUENCE [LARGE SCALE GENOMIC DNA]</scope>
    <source>
        <strain evidence="6 7">NBRC 112289</strain>
    </source>
</reference>
<proteinExistence type="predicted"/>
<dbReference type="GO" id="GO:0003700">
    <property type="term" value="F:DNA-binding transcription factor activity"/>
    <property type="evidence" value="ECO:0007669"/>
    <property type="project" value="TreeGrafter"/>
</dbReference>
<name>A0AA37UUN5_9MICO</name>
<feature type="domain" description="HTH tetR-type" evidence="5">
    <location>
        <begin position="3"/>
        <end position="63"/>
    </location>
</feature>
<evidence type="ECO:0000256" key="4">
    <source>
        <dbReference type="PROSITE-ProRule" id="PRU00335"/>
    </source>
</evidence>
<dbReference type="EMBL" id="BSUL01000001">
    <property type="protein sequence ID" value="GMA28867.1"/>
    <property type="molecule type" value="Genomic_DNA"/>
</dbReference>
<evidence type="ECO:0000256" key="3">
    <source>
        <dbReference type="ARBA" id="ARBA00023163"/>
    </source>
</evidence>
<dbReference type="Gene3D" id="1.10.357.10">
    <property type="entry name" value="Tetracycline Repressor, domain 2"/>
    <property type="match status" value="1"/>
</dbReference>
<dbReference type="InterPro" id="IPR050109">
    <property type="entry name" value="HTH-type_TetR-like_transc_reg"/>
</dbReference>
<dbReference type="RefSeq" id="WP_284232450.1">
    <property type="nucleotide sequence ID" value="NZ_BSUL01000001.1"/>
</dbReference>
<evidence type="ECO:0000256" key="1">
    <source>
        <dbReference type="ARBA" id="ARBA00023015"/>
    </source>
</evidence>
<organism evidence="6 7">
    <name type="scientific">Arenivirga flava</name>
    <dbReference type="NCBI Taxonomy" id="1930060"/>
    <lineage>
        <taxon>Bacteria</taxon>
        <taxon>Bacillati</taxon>
        <taxon>Actinomycetota</taxon>
        <taxon>Actinomycetes</taxon>
        <taxon>Micrococcales</taxon>
        <taxon>Microbacteriaceae</taxon>
        <taxon>Arenivirga</taxon>
    </lineage>
</organism>
<dbReference type="InterPro" id="IPR009057">
    <property type="entry name" value="Homeodomain-like_sf"/>
</dbReference>
<dbReference type="AlphaFoldDB" id="A0AA37UUN5"/>
<dbReference type="Proteomes" id="UP001157160">
    <property type="component" value="Unassembled WGS sequence"/>
</dbReference>